<feature type="transmembrane region" description="Helical" evidence="7">
    <location>
        <begin position="88"/>
        <end position="108"/>
    </location>
</feature>
<proteinExistence type="predicted"/>
<gene>
    <name evidence="8" type="ORF">BCR44DRAFT_1385375</name>
</gene>
<dbReference type="Proteomes" id="UP000193411">
    <property type="component" value="Unassembled WGS sequence"/>
</dbReference>
<dbReference type="EMBL" id="MCFL01000001">
    <property type="protein sequence ID" value="ORZ41522.1"/>
    <property type="molecule type" value="Genomic_DNA"/>
</dbReference>
<evidence type="ECO:0000313" key="9">
    <source>
        <dbReference type="Proteomes" id="UP000193411"/>
    </source>
</evidence>
<keyword evidence="4" id="KW-0677">Repeat</keyword>
<evidence type="ECO:0000256" key="7">
    <source>
        <dbReference type="SAM" id="Phobius"/>
    </source>
</evidence>
<evidence type="ECO:0000256" key="1">
    <source>
        <dbReference type="ARBA" id="ARBA00004127"/>
    </source>
</evidence>
<dbReference type="AlphaFoldDB" id="A0A1Y2I7M4"/>
<comment type="subcellular location">
    <subcellularLocation>
        <location evidence="1">Endomembrane system</location>
        <topology evidence="1">Multi-pass membrane protein</topology>
    </subcellularLocation>
</comment>
<dbReference type="GO" id="GO:0005774">
    <property type="term" value="C:vacuolar membrane"/>
    <property type="evidence" value="ECO:0007669"/>
    <property type="project" value="TreeGrafter"/>
</dbReference>
<protein>
    <submittedName>
        <fullName evidence="8">PQ loop repeat-domain-containing protein</fullName>
    </submittedName>
</protein>
<evidence type="ECO:0000256" key="3">
    <source>
        <dbReference type="ARBA" id="ARBA00022692"/>
    </source>
</evidence>
<comment type="caution">
    <text evidence="8">The sequence shown here is derived from an EMBL/GenBank/DDBJ whole genome shotgun (WGS) entry which is preliminary data.</text>
</comment>
<dbReference type="InterPro" id="IPR006603">
    <property type="entry name" value="PQ-loop_rpt"/>
</dbReference>
<dbReference type="SMART" id="SM00679">
    <property type="entry name" value="CTNS"/>
    <property type="match status" value="2"/>
</dbReference>
<sequence>MSNTAPTISAVLGWGYFLAWSISFWPQVILNFRRKSVEGLSLDFLAYNVIGFSCYAAYTLSFFLSTSVQSQFKLRNQGRENLIAPNDVFFAVHAWVFTVLTAAQALHYRKRDQTLSKVALVFSHYAPCHRGLLHLGGRGSECAGTRLAVFLGTCKLITSLIKYLPQVYVPQLRTKSTQGWSIHNILLDATGGILSLSQLLLDAWIAANAVGDTTAWAARALAGNATKLGLAVLSLAFDSVFLVQHFGLYRGQQSQVVVSEVEKGVVLGRASWVGMGN</sequence>
<evidence type="ECO:0000256" key="5">
    <source>
        <dbReference type="ARBA" id="ARBA00022989"/>
    </source>
</evidence>
<dbReference type="Gene3D" id="1.20.1280.290">
    <property type="match status" value="1"/>
</dbReference>
<name>A0A1Y2I7M4_9FUNG</name>
<keyword evidence="6 7" id="KW-0472">Membrane</keyword>
<dbReference type="GO" id="GO:0015184">
    <property type="term" value="F:L-cystine transmembrane transporter activity"/>
    <property type="evidence" value="ECO:0007669"/>
    <property type="project" value="TreeGrafter"/>
</dbReference>
<keyword evidence="3 7" id="KW-0812">Transmembrane</keyword>
<dbReference type="OrthoDB" id="75720at2759"/>
<dbReference type="PANTHER" id="PTHR13131:SF5">
    <property type="entry name" value="CYSTINOSIN"/>
    <property type="match status" value="1"/>
</dbReference>
<dbReference type="GO" id="GO:0000324">
    <property type="term" value="C:fungal-type vacuole"/>
    <property type="evidence" value="ECO:0007669"/>
    <property type="project" value="TreeGrafter"/>
</dbReference>
<dbReference type="GO" id="GO:0012505">
    <property type="term" value="C:endomembrane system"/>
    <property type="evidence" value="ECO:0007669"/>
    <property type="project" value="UniProtKB-SubCell"/>
</dbReference>
<dbReference type="Pfam" id="PF04193">
    <property type="entry name" value="PQ-loop"/>
    <property type="match status" value="2"/>
</dbReference>
<dbReference type="PANTHER" id="PTHR13131">
    <property type="entry name" value="CYSTINOSIN"/>
    <property type="match status" value="1"/>
</dbReference>
<feature type="transmembrane region" description="Helical" evidence="7">
    <location>
        <begin position="44"/>
        <end position="68"/>
    </location>
</feature>
<keyword evidence="5 7" id="KW-1133">Transmembrane helix</keyword>
<feature type="transmembrane region" description="Helical" evidence="7">
    <location>
        <begin position="12"/>
        <end position="32"/>
    </location>
</feature>
<evidence type="ECO:0000256" key="6">
    <source>
        <dbReference type="ARBA" id="ARBA00023136"/>
    </source>
</evidence>
<keyword evidence="2" id="KW-0813">Transport</keyword>
<accession>A0A1Y2I7M4</accession>
<evidence type="ECO:0000256" key="2">
    <source>
        <dbReference type="ARBA" id="ARBA00022448"/>
    </source>
</evidence>
<dbReference type="InterPro" id="IPR005282">
    <property type="entry name" value="LC_transporter"/>
</dbReference>
<organism evidence="8 9">
    <name type="scientific">Catenaria anguillulae PL171</name>
    <dbReference type="NCBI Taxonomy" id="765915"/>
    <lineage>
        <taxon>Eukaryota</taxon>
        <taxon>Fungi</taxon>
        <taxon>Fungi incertae sedis</taxon>
        <taxon>Blastocladiomycota</taxon>
        <taxon>Blastocladiomycetes</taxon>
        <taxon>Blastocladiales</taxon>
        <taxon>Catenariaceae</taxon>
        <taxon>Catenaria</taxon>
    </lineage>
</organism>
<keyword evidence="9" id="KW-1185">Reference proteome</keyword>
<evidence type="ECO:0000256" key="4">
    <source>
        <dbReference type="ARBA" id="ARBA00022737"/>
    </source>
</evidence>
<reference evidence="8 9" key="1">
    <citation type="submission" date="2016-07" db="EMBL/GenBank/DDBJ databases">
        <title>Pervasive Adenine N6-methylation of Active Genes in Fungi.</title>
        <authorList>
            <consortium name="DOE Joint Genome Institute"/>
            <person name="Mondo S.J."/>
            <person name="Dannebaum R.O."/>
            <person name="Kuo R.C."/>
            <person name="Labutti K."/>
            <person name="Haridas S."/>
            <person name="Kuo A."/>
            <person name="Salamov A."/>
            <person name="Ahrendt S.R."/>
            <person name="Lipzen A."/>
            <person name="Sullivan W."/>
            <person name="Andreopoulos W.B."/>
            <person name="Clum A."/>
            <person name="Lindquist E."/>
            <person name="Daum C."/>
            <person name="Ramamoorthy G.K."/>
            <person name="Gryganskyi A."/>
            <person name="Culley D."/>
            <person name="Magnuson J.K."/>
            <person name="James T.Y."/>
            <person name="O'Malley M.A."/>
            <person name="Stajich J.E."/>
            <person name="Spatafora J.W."/>
            <person name="Visel A."/>
            <person name="Grigoriev I.V."/>
        </authorList>
    </citation>
    <scope>NUCLEOTIDE SEQUENCE [LARGE SCALE GENOMIC DNA]</scope>
    <source>
        <strain evidence="8 9">PL171</strain>
    </source>
</reference>
<evidence type="ECO:0000313" key="8">
    <source>
        <dbReference type="EMBL" id="ORZ41522.1"/>
    </source>
</evidence>